<evidence type="ECO:0000313" key="1">
    <source>
        <dbReference type="EMBL" id="KAJ7408803.1"/>
    </source>
</evidence>
<sequence length="120" mass="13844">MLFNIFTSGADSGIKCTLSKFADDSRMSNVVDFSDEWDDIQRNLYRLDEWTHKNLININKAKCKVLHVGGDNLQYQYKLGGEMTGLALERDEKGNMSWQHMLAVQKVNHILGFMREIWSA</sequence>
<proteinExistence type="predicted"/>
<evidence type="ECO:0000313" key="2">
    <source>
        <dbReference type="Proteomes" id="UP001145742"/>
    </source>
</evidence>
<name>A0ABQ9CU77_9PASS</name>
<accession>A0ABQ9CU77</accession>
<dbReference type="EMBL" id="WHWB01034517">
    <property type="protein sequence ID" value="KAJ7408803.1"/>
    <property type="molecule type" value="Genomic_DNA"/>
</dbReference>
<keyword evidence="2" id="KW-1185">Reference proteome</keyword>
<dbReference type="Proteomes" id="UP001145742">
    <property type="component" value="Unassembled WGS sequence"/>
</dbReference>
<organism evidence="1 2">
    <name type="scientific">Willisornis vidua</name>
    <name type="common">Xingu scale-backed antbird</name>
    <dbReference type="NCBI Taxonomy" id="1566151"/>
    <lineage>
        <taxon>Eukaryota</taxon>
        <taxon>Metazoa</taxon>
        <taxon>Chordata</taxon>
        <taxon>Craniata</taxon>
        <taxon>Vertebrata</taxon>
        <taxon>Euteleostomi</taxon>
        <taxon>Archelosauria</taxon>
        <taxon>Archosauria</taxon>
        <taxon>Dinosauria</taxon>
        <taxon>Saurischia</taxon>
        <taxon>Theropoda</taxon>
        <taxon>Coelurosauria</taxon>
        <taxon>Aves</taxon>
        <taxon>Neognathae</taxon>
        <taxon>Neoaves</taxon>
        <taxon>Telluraves</taxon>
        <taxon>Australaves</taxon>
        <taxon>Passeriformes</taxon>
        <taxon>Thamnophilidae</taxon>
        <taxon>Willisornis</taxon>
    </lineage>
</organism>
<reference evidence="1" key="1">
    <citation type="submission" date="2019-10" db="EMBL/GenBank/DDBJ databases">
        <authorList>
            <person name="Soares A.E.R."/>
            <person name="Aleixo A."/>
            <person name="Schneider P."/>
            <person name="Miyaki C.Y."/>
            <person name="Schneider M.P."/>
            <person name="Mello C."/>
            <person name="Vasconcelos A.T.R."/>
        </authorList>
    </citation>
    <scope>NUCLEOTIDE SEQUENCE</scope>
    <source>
        <tissue evidence="1">Muscle</tissue>
    </source>
</reference>
<gene>
    <name evidence="1" type="ORF">WISP_118419</name>
</gene>
<protein>
    <submittedName>
        <fullName evidence="1">Rna-directed dna polymerase from mobile element jockey-like</fullName>
    </submittedName>
</protein>
<comment type="caution">
    <text evidence="1">The sequence shown here is derived from an EMBL/GenBank/DDBJ whole genome shotgun (WGS) entry which is preliminary data.</text>
</comment>